<dbReference type="RefSeq" id="WP_272737271.1">
    <property type="nucleotide sequence ID" value="NZ_CP116942.1"/>
</dbReference>
<evidence type="ECO:0000313" key="2">
    <source>
        <dbReference type="EMBL" id="WCO67750.1"/>
    </source>
</evidence>
<keyword evidence="1" id="KW-0812">Transmembrane</keyword>
<gene>
    <name evidence="2" type="ORF">PO878_03305</name>
</gene>
<keyword evidence="1" id="KW-1133">Transmembrane helix</keyword>
<reference evidence="2" key="1">
    <citation type="submission" date="2023-01" db="EMBL/GenBank/DDBJ databases">
        <title>The diversity of Class Acidimicrobiia in South China Sea sediment environments and the proposal of Iamia marina sp. nov., a novel species of the genus Iamia.</title>
        <authorList>
            <person name="He Y."/>
            <person name="Tian X."/>
        </authorList>
    </citation>
    <scope>NUCLEOTIDE SEQUENCE</scope>
    <source>
        <strain evidence="2">DSM 19957</strain>
    </source>
</reference>
<proteinExistence type="predicted"/>
<dbReference type="EMBL" id="CP116942">
    <property type="protein sequence ID" value="WCO67750.1"/>
    <property type="molecule type" value="Genomic_DNA"/>
</dbReference>
<name>A0AAF0BWF1_9ACTN</name>
<accession>A0AAF0BWF1</accession>
<dbReference type="KEGG" id="ima:PO878_03305"/>
<evidence type="ECO:0000256" key="1">
    <source>
        <dbReference type="SAM" id="Phobius"/>
    </source>
</evidence>
<keyword evidence="1" id="KW-0472">Membrane</keyword>
<sequence length="248" mass="24370">MTGSGAGTRGRGPARLSSGTALVLVAAALLVAALVAVGLAGLVPEPDLGTGGARVADARAPVPAGAVPAPGLVDVDPVATFATAAPALPALPAGDFTEVAGRWEVGAEGAEARPEGRDPTLAVAPAPGTTVVQVTLEVPAPGAGVVTAWEGPDRYVALVVDPSGRTLSLVRAEGDDRPEVLLQARIGAPGGRLVLALRRDEARVRAIANGLDLGGRVVGPPPAEQVVGMVAGPGDSGAEARFADLTVA</sequence>
<dbReference type="AlphaFoldDB" id="A0AAF0BWF1"/>
<organism evidence="2 3">
    <name type="scientific">Iamia majanohamensis</name>
    <dbReference type="NCBI Taxonomy" id="467976"/>
    <lineage>
        <taxon>Bacteria</taxon>
        <taxon>Bacillati</taxon>
        <taxon>Actinomycetota</taxon>
        <taxon>Acidimicrobiia</taxon>
        <taxon>Acidimicrobiales</taxon>
        <taxon>Iamiaceae</taxon>
        <taxon>Iamia</taxon>
    </lineage>
</organism>
<dbReference type="Proteomes" id="UP001216390">
    <property type="component" value="Chromosome"/>
</dbReference>
<keyword evidence="3" id="KW-1185">Reference proteome</keyword>
<protein>
    <submittedName>
        <fullName evidence="2">Uncharacterized protein</fullName>
    </submittedName>
</protein>
<feature type="transmembrane region" description="Helical" evidence="1">
    <location>
        <begin position="21"/>
        <end position="43"/>
    </location>
</feature>
<evidence type="ECO:0000313" key="3">
    <source>
        <dbReference type="Proteomes" id="UP001216390"/>
    </source>
</evidence>